<keyword evidence="13" id="KW-0732">Signal</keyword>
<dbReference type="InterPro" id="IPR012910">
    <property type="entry name" value="Plug_dom"/>
</dbReference>
<keyword evidence="8 12" id="KW-0798">TonB box</keyword>
<accession>A0A2W5L2S0</accession>
<organism evidence="16 17">
    <name type="scientific">Sphingopyxis macrogoltabida</name>
    <name type="common">Sphingomonas macrogoltabidus</name>
    <dbReference type="NCBI Taxonomy" id="33050"/>
    <lineage>
        <taxon>Bacteria</taxon>
        <taxon>Pseudomonadati</taxon>
        <taxon>Pseudomonadota</taxon>
        <taxon>Alphaproteobacteria</taxon>
        <taxon>Sphingomonadales</taxon>
        <taxon>Sphingomonadaceae</taxon>
        <taxon>Sphingopyxis</taxon>
    </lineage>
</organism>
<feature type="domain" description="TonB-dependent receptor plug" evidence="15">
    <location>
        <begin position="81"/>
        <end position="187"/>
    </location>
</feature>
<comment type="caution">
    <text evidence="16">The sequence shown here is derived from an EMBL/GenBank/DDBJ whole genome shotgun (WGS) entry which is preliminary data.</text>
</comment>
<dbReference type="GO" id="GO:0009279">
    <property type="term" value="C:cell outer membrane"/>
    <property type="evidence" value="ECO:0007669"/>
    <property type="project" value="UniProtKB-SubCell"/>
</dbReference>
<evidence type="ECO:0000259" key="15">
    <source>
        <dbReference type="Pfam" id="PF07715"/>
    </source>
</evidence>
<evidence type="ECO:0000256" key="6">
    <source>
        <dbReference type="ARBA" id="ARBA00023004"/>
    </source>
</evidence>
<dbReference type="PANTHER" id="PTHR32552">
    <property type="entry name" value="FERRICHROME IRON RECEPTOR-RELATED"/>
    <property type="match status" value="1"/>
</dbReference>
<dbReference type="GO" id="GO:0006826">
    <property type="term" value="P:iron ion transport"/>
    <property type="evidence" value="ECO:0007669"/>
    <property type="project" value="UniProtKB-KW"/>
</dbReference>
<keyword evidence="2 11" id="KW-0813">Transport</keyword>
<evidence type="ECO:0000256" key="7">
    <source>
        <dbReference type="ARBA" id="ARBA00023065"/>
    </source>
</evidence>
<comment type="similarity">
    <text evidence="11 12">Belongs to the TonB-dependent receptor family.</text>
</comment>
<dbReference type="InterPro" id="IPR000531">
    <property type="entry name" value="Beta-barrel_TonB"/>
</dbReference>
<dbReference type="Gene3D" id="2.40.170.20">
    <property type="entry name" value="TonB-dependent receptor, beta-barrel domain"/>
    <property type="match status" value="1"/>
</dbReference>
<name>A0A2W5L2S0_SPHMC</name>
<dbReference type="InterPro" id="IPR036942">
    <property type="entry name" value="Beta-barrel_TonB_sf"/>
</dbReference>
<evidence type="ECO:0000256" key="3">
    <source>
        <dbReference type="ARBA" id="ARBA00022452"/>
    </source>
</evidence>
<dbReference type="Proteomes" id="UP000248597">
    <property type="component" value="Unassembled WGS sequence"/>
</dbReference>
<evidence type="ECO:0000256" key="10">
    <source>
        <dbReference type="ARBA" id="ARBA00023237"/>
    </source>
</evidence>
<keyword evidence="5 11" id="KW-0812">Transmembrane</keyword>
<keyword evidence="10 11" id="KW-0998">Cell outer membrane</keyword>
<evidence type="ECO:0008006" key="18">
    <source>
        <dbReference type="Google" id="ProtNLM"/>
    </source>
</evidence>
<feature type="signal peptide" evidence="13">
    <location>
        <begin position="1"/>
        <end position="50"/>
    </location>
</feature>
<proteinExistence type="inferred from homology"/>
<dbReference type="Pfam" id="PF00593">
    <property type="entry name" value="TonB_dep_Rec_b-barrel"/>
    <property type="match status" value="1"/>
</dbReference>
<comment type="subcellular location">
    <subcellularLocation>
        <location evidence="1 11">Cell outer membrane</location>
        <topology evidence="1 11">Multi-pass membrane protein</topology>
    </subcellularLocation>
</comment>
<evidence type="ECO:0000259" key="14">
    <source>
        <dbReference type="Pfam" id="PF00593"/>
    </source>
</evidence>
<keyword evidence="9 11" id="KW-0472">Membrane</keyword>
<dbReference type="AlphaFoldDB" id="A0A2W5L2S0"/>
<dbReference type="SUPFAM" id="SSF56935">
    <property type="entry name" value="Porins"/>
    <property type="match status" value="1"/>
</dbReference>
<feature type="domain" description="TonB-dependent receptor-like beta-barrel" evidence="14">
    <location>
        <begin position="318"/>
        <end position="737"/>
    </location>
</feature>
<dbReference type="InterPro" id="IPR039426">
    <property type="entry name" value="TonB-dep_rcpt-like"/>
</dbReference>
<evidence type="ECO:0000313" key="17">
    <source>
        <dbReference type="Proteomes" id="UP000248597"/>
    </source>
</evidence>
<dbReference type="PANTHER" id="PTHR32552:SF81">
    <property type="entry name" value="TONB-DEPENDENT OUTER MEMBRANE RECEPTOR"/>
    <property type="match status" value="1"/>
</dbReference>
<keyword evidence="3 11" id="KW-1134">Transmembrane beta strand</keyword>
<evidence type="ECO:0000256" key="12">
    <source>
        <dbReference type="RuleBase" id="RU003357"/>
    </source>
</evidence>
<evidence type="ECO:0000256" key="9">
    <source>
        <dbReference type="ARBA" id="ARBA00023136"/>
    </source>
</evidence>
<evidence type="ECO:0000313" key="16">
    <source>
        <dbReference type="EMBL" id="PZQ22634.1"/>
    </source>
</evidence>
<dbReference type="EMBL" id="QFPJ01000013">
    <property type="protein sequence ID" value="PZQ22634.1"/>
    <property type="molecule type" value="Genomic_DNA"/>
</dbReference>
<protein>
    <recommendedName>
        <fullName evidence="18">TonB-dependent receptor</fullName>
    </recommendedName>
</protein>
<sequence>MILLLTKSATEQTMPTKYTINLVRRGRVKTLHVMAVALMASVAWPSMAGAQQTAAPSDDSAATNDDIGAIIVTARKQNETLLDAPATISVLTDDALQTKNITNANQLGGIVPGLVMTPGVGGLPGTTFRGLGSNTAIFSLESSVAQYVDGVYLGHARNYVSPFYDVDRVEMIKGTQSTLLGKNTSLGAISISNRRPTDEFGYTLRLVHSFTIDGNRAEGAINVPLGENVQVRGALFASQEQGFMYNDYKDRNEPRQTDLSGRLSLAFQPAETVNINLIYQHDRRRVRGQILQVLKDPGGVLAARGAALGYPVDVVADRTNSAGSDPLGGTVAGSNPFDRQNTNRLTGIVDVELGDHTLTAQTAYVRWNAPRVTDLDFTAANLFNLVDEERNKVFSQEIRINSPSSGPIQYLAGVYFYKNNYAYDRVFQGSPSNTVGFPFTGSSSGEARHKTTTYSAFVSASVELLEGLKISGGARYTREKKEGTFVRVANGSLAGAFPPLPFTTYTPQITHPLDYDFGAQYKPNEDVLLYVTHSKGSKSGGYQDFPTTAAGAPYFPETAYSTEAGLKWNFRGGNYLTAALFNTLVKDFQTGYTSAVGNPAVSQTVIGNSDIRSRGFEASAAFRPLPGLKLDASLVYAKSIFLDNFPIATAAVARKGDPLTRAPKWSGKVGFDYDTDINGNLTFFLGGSVDFAGTALHQFIMPQPDAPRLESHQLVDARIGIRDEAKGWEFSVIGTNLTNERYAVFATSISGGGTGVNNRAFYGAINRPRVVALQLTLKH</sequence>
<feature type="chain" id="PRO_5016083980" description="TonB-dependent receptor" evidence="13">
    <location>
        <begin position="51"/>
        <end position="779"/>
    </location>
</feature>
<keyword evidence="6" id="KW-0408">Iron</keyword>
<reference evidence="16 17" key="1">
    <citation type="submission" date="2017-08" db="EMBL/GenBank/DDBJ databases">
        <title>Infants hospitalized years apart are colonized by the same room-sourced microbial strains.</title>
        <authorList>
            <person name="Brooks B."/>
            <person name="Olm M.R."/>
            <person name="Firek B.A."/>
            <person name="Baker R."/>
            <person name="Thomas B.C."/>
            <person name="Morowitz M.J."/>
            <person name="Banfield J.F."/>
        </authorList>
    </citation>
    <scope>NUCLEOTIDE SEQUENCE [LARGE SCALE GENOMIC DNA]</scope>
    <source>
        <strain evidence="16">S2_005_003_R2_47</strain>
    </source>
</reference>
<evidence type="ECO:0000256" key="8">
    <source>
        <dbReference type="ARBA" id="ARBA00023077"/>
    </source>
</evidence>
<keyword evidence="7" id="KW-0406">Ion transport</keyword>
<dbReference type="Pfam" id="PF07715">
    <property type="entry name" value="Plug"/>
    <property type="match status" value="1"/>
</dbReference>
<evidence type="ECO:0000256" key="13">
    <source>
        <dbReference type="SAM" id="SignalP"/>
    </source>
</evidence>
<evidence type="ECO:0000256" key="4">
    <source>
        <dbReference type="ARBA" id="ARBA00022496"/>
    </source>
</evidence>
<evidence type="ECO:0000256" key="2">
    <source>
        <dbReference type="ARBA" id="ARBA00022448"/>
    </source>
</evidence>
<evidence type="ECO:0000256" key="1">
    <source>
        <dbReference type="ARBA" id="ARBA00004571"/>
    </source>
</evidence>
<evidence type="ECO:0000256" key="11">
    <source>
        <dbReference type="PROSITE-ProRule" id="PRU01360"/>
    </source>
</evidence>
<evidence type="ECO:0000256" key="5">
    <source>
        <dbReference type="ARBA" id="ARBA00022692"/>
    </source>
</evidence>
<dbReference type="PROSITE" id="PS52016">
    <property type="entry name" value="TONB_DEPENDENT_REC_3"/>
    <property type="match status" value="1"/>
</dbReference>
<keyword evidence="4" id="KW-0410">Iron transport</keyword>
<gene>
    <name evidence="16" type="ORF">DI569_07870</name>
</gene>